<protein>
    <submittedName>
        <fullName evidence="3">Uncharacterized protein</fullName>
    </submittedName>
</protein>
<sequence>MVAMLSFFCEAAEPLFNNCFSSTNNGYDYLMFSNENRRKNASIYRKVNVANKCSVINISQINSFLLLLILLLLLDVFLKKYLEHFLLHKASSAPPLETFSVKEENINNFLYSRQNSFNKLNIRRKSSTNSKSRTKINCRGTGSVERKTSGFGPLL</sequence>
<accession>A0A8S9ZIR7</accession>
<feature type="region of interest" description="Disordered" evidence="1">
    <location>
        <begin position="125"/>
        <end position="155"/>
    </location>
</feature>
<name>A0A8S9ZIR7_9BILA</name>
<proteinExistence type="predicted"/>
<keyword evidence="4" id="KW-1185">Reference proteome</keyword>
<keyword evidence="2" id="KW-0472">Membrane</keyword>
<feature type="compositionally biased region" description="Basic residues" evidence="1">
    <location>
        <begin position="125"/>
        <end position="136"/>
    </location>
</feature>
<reference evidence="3" key="1">
    <citation type="journal article" date="2020" name="Ecol. Evol.">
        <title>Genome structure and content of the rice root-knot nematode (Meloidogyne graminicola).</title>
        <authorList>
            <person name="Phan N.T."/>
            <person name="Danchin E.G.J."/>
            <person name="Klopp C."/>
            <person name="Perfus-Barbeoch L."/>
            <person name="Kozlowski D.K."/>
            <person name="Koutsovoulos G.D."/>
            <person name="Lopez-Roques C."/>
            <person name="Bouchez O."/>
            <person name="Zahm M."/>
            <person name="Besnard G."/>
            <person name="Bellafiore S."/>
        </authorList>
    </citation>
    <scope>NUCLEOTIDE SEQUENCE</scope>
    <source>
        <strain evidence="3">VN-18</strain>
    </source>
</reference>
<evidence type="ECO:0000313" key="4">
    <source>
        <dbReference type="Proteomes" id="UP000605970"/>
    </source>
</evidence>
<dbReference type="AlphaFoldDB" id="A0A8S9ZIR7"/>
<organism evidence="3 4">
    <name type="scientific">Meloidogyne graminicola</name>
    <dbReference type="NCBI Taxonomy" id="189291"/>
    <lineage>
        <taxon>Eukaryota</taxon>
        <taxon>Metazoa</taxon>
        <taxon>Ecdysozoa</taxon>
        <taxon>Nematoda</taxon>
        <taxon>Chromadorea</taxon>
        <taxon>Rhabditida</taxon>
        <taxon>Tylenchina</taxon>
        <taxon>Tylenchomorpha</taxon>
        <taxon>Tylenchoidea</taxon>
        <taxon>Meloidogynidae</taxon>
        <taxon>Meloidogyninae</taxon>
        <taxon>Meloidogyne</taxon>
    </lineage>
</organism>
<gene>
    <name evidence="3" type="ORF">Mgra_00007409</name>
</gene>
<dbReference type="OrthoDB" id="5877569at2759"/>
<dbReference type="Proteomes" id="UP000605970">
    <property type="component" value="Unassembled WGS sequence"/>
</dbReference>
<feature type="transmembrane region" description="Helical" evidence="2">
    <location>
        <begin position="61"/>
        <end position="78"/>
    </location>
</feature>
<dbReference type="EMBL" id="JABEBT010000082">
    <property type="protein sequence ID" value="KAF7633218.1"/>
    <property type="molecule type" value="Genomic_DNA"/>
</dbReference>
<evidence type="ECO:0000313" key="3">
    <source>
        <dbReference type="EMBL" id="KAF7633218.1"/>
    </source>
</evidence>
<comment type="caution">
    <text evidence="3">The sequence shown here is derived from an EMBL/GenBank/DDBJ whole genome shotgun (WGS) entry which is preliminary data.</text>
</comment>
<evidence type="ECO:0000256" key="1">
    <source>
        <dbReference type="SAM" id="MobiDB-lite"/>
    </source>
</evidence>
<evidence type="ECO:0000256" key="2">
    <source>
        <dbReference type="SAM" id="Phobius"/>
    </source>
</evidence>
<keyword evidence="2" id="KW-0812">Transmembrane</keyword>
<keyword evidence="2" id="KW-1133">Transmembrane helix</keyword>